<dbReference type="Proteomes" id="UP001596043">
    <property type="component" value="Unassembled WGS sequence"/>
</dbReference>
<keyword evidence="1" id="KW-0812">Transmembrane</keyword>
<gene>
    <name evidence="2" type="ORF">ACFO3O_16310</name>
</gene>
<feature type="transmembrane region" description="Helical" evidence="1">
    <location>
        <begin position="46"/>
        <end position="70"/>
    </location>
</feature>
<evidence type="ECO:0000313" key="2">
    <source>
        <dbReference type="EMBL" id="MFC4635474.1"/>
    </source>
</evidence>
<organism evidence="2 3">
    <name type="scientific">Dokdonia ponticola</name>
    <dbReference type="NCBI Taxonomy" id="2041041"/>
    <lineage>
        <taxon>Bacteria</taxon>
        <taxon>Pseudomonadati</taxon>
        <taxon>Bacteroidota</taxon>
        <taxon>Flavobacteriia</taxon>
        <taxon>Flavobacteriales</taxon>
        <taxon>Flavobacteriaceae</taxon>
        <taxon>Dokdonia</taxon>
    </lineage>
</organism>
<feature type="transmembrane region" description="Helical" evidence="1">
    <location>
        <begin position="6"/>
        <end position="25"/>
    </location>
</feature>
<evidence type="ECO:0000313" key="3">
    <source>
        <dbReference type="Proteomes" id="UP001596043"/>
    </source>
</evidence>
<keyword evidence="1" id="KW-0472">Membrane</keyword>
<evidence type="ECO:0000256" key="1">
    <source>
        <dbReference type="SAM" id="Phobius"/>
    </source>
</evidence>
<dbReference type="EMBL" id="JBHSFV010000010">
    <property type="protein sequence ID" value="MFC4635474.1"/>
    <property type="molecule type" value="Genomic_DNA"/>
</dbReference>
<sequence>MQEATTVSIIGFFVIVIVLGFLLHLGLSKTALYSKKVRAKGLLPTFIYICVFLVALYILLLIIFGLIHLIGF</sequence>
<reference evidence="3" key="1">
    <citation type="journal article" date="2019" name="Int. J. Syst. Evol. Microbiol.">
        <title>The Global Catalogue of Microorganisms (GCM) 10K type strain sequencing project: providing services to taxonomists for standard genome sequencing and annotation.</title>
        <authorList>
            <consortium name="The Broad Institute Genomics Platform"/>
            <consortium name="The Broad Institute Genome Sequencing Center for Infectious Disease"/>
            <person name="Wu L."/>
            <person name="Ma J."/>
        </authorList>
    </citation>
    <scope>NUCLEOTIDE SEQUENCE [LARGE SCALE GENOMIC DNA]</scope>
    <source>
        <strain evidence="3">YJ-61-S</strain>
    </source>
</reference>
<keyword evidence="1" id="KW-1133">Transmembrane helix</keyword>
<proteinExistence type="predicted"/>
<keyword evidence="3" id="KW-1185">Reference proteome</keyword>
<protein>
    <submittedName>
        <fullName evidence="2">Uncharacterized protein</fullName>
    </submittedName>
</protein>
<dbReference type="RefSeq" id="WP_379980721.1">
    <property type="nucleotide sequence ID" value="NZ_JBHSFV010000010.1"/>
</dbReference>
<comment type="caution">
    <text evidence="2">The sequence shown here is derived from an EMBL/GenBank/DDBJ whole genome shotgun (WGS) entry which is preliminary data.</text>
</comment>
<accession>A0ABV9HZG4</accession>
<name>A0ABV9HZG4_9FLAO</name>